<keyword evidence="3" id="KW-1185">Reference proteome</keyword>
<reference evidence="4" key="2">
    <citation type="submission" date="2025-04" db="UniProtKB">
        <authorList>
            <consortium name="RefSeq"/>
        </authorList>
    </citation>
    <scope>IDENTIFICATION</scope>
</reference>
<sequence length="122" mass="13085">MCMPYLNKLFGGGNRRERRNQNGGITPLPSLANVNQLSVDTVRTAKSGKSGKSGKSASRRSTNANQSSESSLESNAGQSMAVRNTSASAAPSVAPVEESRTHRSWWGYLGMNRNKKPSIDSL</sequence>
<gene>
    <name evidence="4" type="primary">LOC108047093</name>
    <name evidence="2" type="synonym">108047093</name>
</gene>
<dbReference type="GeneID" id="108047093"/>
<dbReference type="OMA" id="RRSWWGY"/>
<protein>
    <submittedName>
        <fullName evidence="4">Uncharacterized protein LOC108047093</fullName>
    </submittedName>
</protein>
<feature type="compositionally biased region" description="Low complexity" evidence="1">
    <location>
        <begin position="86"/>
        <end position="96"/>
    </location>
</feature>
<evidence type="ECO:0000313" key="4">
    <source>
        <dbReference type="RefSeq" id="XP_016982638.1"/>
    </source>
</evidence>
<dbReference type="RefSeq" id="XP_016982638.1">
    <property type="nucleotide sequence ID" value="XM_017127149.1"/>
</dbReference>
<feature type="compositionally biased region" description="Polar residues" evidence="1">
    <location>
        <begin position="32"/>
        <end position="41"/>
    </location>
</feature>
<feature type="compositionally biased region" description="Polar residues" evidence="1">
    <location>
        <begin position="62"/>
        <end position="85"/>
    </location>
</feature>
<dbReference type="EnsemblMetazoa" id="XM_017127149.2">
    <property type="protein sequence ID" value="XP_016982638.1"/>
    <property type="gene ID" value="LOC108047093"/>
</dbReference>
<dbReference type="AlphaFoldDB" id="A0A6P4F5J5"/>
<feature type="region of interest" description="Disordered" evidence="1">
    <location>
        <begin position="11"/>
        <end position="122"/>
    </location>
</feature>
<evidence type="ECO:0000313" key="2">
    <source>
        <dbReference type="EnsemblMetazoa" id="XP_016982638.1"/>
    </source>
</evidence>
<evidence type="ECO:0000256" key="1">
    <source>
        <dbReference type="SAM" id="MobiDB-lite"/>
    </source>
</evidence>
<feature type="compositionally biased region" description="Low complexity" evidence="1">
    <location>
        <begin position="45"/>
        <end position="61"/>
    </location>
</feature>
<reference evidence="2" key="3">
    <citation type="submission" date="2025-05" db="UniProtKB">
        <authorList>
            <consortium name="EnsemblMetazoa"/>
        </authorList>
    </citation>
    <scope>IDENTIFICATION</scope>
</reference>
<organism evidence="4">
    <name type="scientific">Drosophila rhopaloa</name>
    <name type="common">Fruit fly</name>
    <dbReference type="NCBI Taxonomy" id="1041015"/>
    <lineage>
        <taxon>Eukaryota</taxon>
        <taxon>Metazoa</taxon>
        <taxon>Ecdysozoa</taxon>
        <taxon>Arthropoda</taxon>
        <taxon>Hexapoda</taxon>
        <taxon>Insecta</taxon>
        <taxon>Pterygota</taxon>
        <taxon>Neoptera</taxon>
        <taxon>Endopterygota</taxon>
        <taxon>Diptera</taxon>
        <taxon>Brachycera</taxon>
        <taxon>Muscomorpha</taxon>
        <taxon>Ephydroidea</taxon>
        <taxon>Drosophilidae</taxon>
        <taxon>Drosophila</taxon>
        <taxon>Sophophora</taxon>
    </lineage>
</organism>
<evidence type="ECO:0000313" key="3">
    <source>
        <dbReference type="Proteomes" id="UP001652680"/>
    </source>
</evidence>
<name>A0A6P4F5J5_DRORH</name>
<dbReference type="Proteomes" id="UP001652680">
    <property type="component" value="Unassembled WGS sequence"/>
</dbReference>
<accession>A0A6P4F5J5</accession>
<proteinExistence type="predicted"/>
<reference evidence="3" key="1">
    <citation type="journal article" date="2021" name="Elife">
        <title>Highly contiguous assemblies of 101 drosophilid genomes.</title>
        <authorList>
            <person name="Kim B.Y."/>
            <person name="Wang J.R."/>
            <person name="Miller D.E."/>
            <person name="Barmina O."/>
            <person name="Delaney E."/>
            <person name="Thompson A."/>
            <person name="Comeault A.A."/>
            <person name="Peede D."/>
            <person name="D'Agostino E.R."/>
            <person name="Pelaez J."/>
            <person name="Aguilar J.M."/>
            <person name="Haji D."/>
            <person name="Matsunaga T."/>
            <person name="Armstrong E.E."/>
            <person name="Zych M."/>
            <person name="Ogawa Y."/>
            <person name="Stamenkovic-Radak M."/>
            <person name="Jelic M."/>
            <person name="Veselinovic M.S."/>
            <person name="Tanaskovic M."/>
            <person name="Eric P."/>
            <person name="Gao J.J."/>
            <person name="Katoh T.K."/>
            <person name="Toda M.J."/>
            <person name="Watabe H."/>
            <person name="Watada M."/>
            <person name="Davis J.S."/>
            <person name="Moyle L.C."/>
            <person name="Manoli G."/>
            <person name="Bertolini E."/>
            <person name="Kostal V."/>
            <person name="Hawley R.S."/>
            <person name="Takahashi A."/>
            <person name="Jones C.D."/>
            <person name="Price D.K."/>
            <person name="Whiteman N."/>
            <person name="Kopp A."/>
            <person name="Matute D.R."/>
            <person name="Petrov D.A."/>
        </authorList>
    </citation>
    <scope>NUCLEOTIDE SEQUENCE [LARGE SCALE GENOMIC DNA]</scope>
</reference>